<reference evidence="1 2" key="1">
    <citation type="journal article" date="2019" name="Sci. Rep.">
        <title>Orb-weaving spider Araneus ventricosus genome elucidates the spidroin gene catalogue.</title>
        <authorList>
            <person name="Kono N."/>
            <person name="Nakamura H."/>
            <person name="Ohtoshi R."/>
            <person name="Moran D.A.P."/>
            <person name="Shinohara A."/>
            <person name="Yoshida Y."/>
            <person name="Fujiwara M."/>
            <person name="Mori M."/>
            <person name="Tomita M."/>
            <person name="Arakawa K."/>
        </authorList>
    </citation>
    <scope>NUCLEOTIDE SEQUENCE [LARGE SCALE GENOMIC DNA]</scope>
</reference>
<evidence type="ECO:0000313" key="2">
    <source>
        <dbReference type="Proteomes" id="UP000499080"/>
    </source>
</evidence>
<proteinExistence type="predicted"/>
<gene>
    <name evidence="1" type="ORF">AVEN_43697_1</name>
</gene>
<protein>
    <submittedName>
        <fullName evidence="1">Uncharacterized protein</fullName>
    </submittedName>
</protein>
<keyword evidence="2" id="KW-1185">Reference proteome</keyword>
<accession>A0A4Y2BZ26</accession>
<organism evidence="1 2">
    <name type="scientific">Araneus ventricosus</name>
    <name type="common">Orbweaver spider</name>
    <name type="synonym">Epeira ventricosa</name>
    <dbReference type="NCBI Taxonomy" id="182803"/>
    <lineage>
        <taxon>Eukaryota</taxon>
        <taxon>Metazoa</taxon>
        <taxon>Ecdysozoa</taxon>
        <taxon>Arthropoda</taxon>
        <taxon>Chelicerata</taxon>
        <taxon>Arachnida</taxon>
        <taxon>Araneae</taxon>
        <taxon>Araneomorphae</taxon>
        <taxon>Entelegynae</taxon>
        <taxon>Araneoidea</taxon>
        <taxon>Araneidae</taxon>
        <taxon>Araneus</taxon>
    </lineage>
</organism>
<name>A0A4Y2BZ26_ARAVE</name>
<evidence type="ECO:0000313" key="1">
    <source>
        <dbReference type="EMBL" id="GBL96374.1"/>
    </source>
</evidence>
<sequence length="88" mass="9622">MIGEDLLKFSESRVMRTIAIGIPDNTAIFHIGSDMIAVQGLQGKFTGKFCGSALENFKPAICLRDHGINVLGKIKFGVKDDPKIRDCI</sequence>
<dbReference type="EMBL" id="BGPR01000120">
    <property type="protein sequence ID" value="GBL96374.1"/>
    <property type="molecule type" value="Genomic_DNA"/>
</dbReference>
<comment type="caution">
    <text evidence="1">The sequence shown here is derived from an EMBL/GenBank/DDBJ whole genome shotgun (WGS) entry which is preliminary data.</text>
</comment>
<dbReference type="AlphaFoldDB" id="A0A4Y2BZ26"/>
<dbReference type="Proteomes" id="UP000499080">
    <property type="component" value="Unassembled WGS sequence"/>
</dbReference>